<keyword evidence="7" id="KW-0472">Membrane</keyword>
<dbReference type="InterPro" id="IPR036826">
    <property type="entry name" value="Cyt_f_lg_dom_sf"/>
</dbReference>
<dbReference type="PRINTS" id="PR00610">
    <property type="entry name" value="CYTOCHROMEF"/>
</dbReference>
<feature type="non-terminal residue" evidence="9">
    <location>
        <position position="1"/>
    </location>
</feature>
<evidence type="ECO:0000256" key="7">
    <source>
        <dbReference type="ARBA" id="ARBA00023136"/>
    </source>
</evidence>
<proteinExistence type="predicted"/>
<comment type="subcellular location">
    <subcellularLocation>
        <location evidence="1">Membrane</location>
    </subcellularLocation>
</comment>
<keyword evidence="3" id="KW-0934">Plastid</keyword>
<dbReference type="PROSITE" id="PS51010">
    <property type="entry name" value="CYTF"/>
    <property type="match status" value="1"/>
</dbReference>
<dbReference type="InterPro" id="IPR002325">
    <property type="entry name" value="Cyt_f"/>
</dbReference>
<dbReference type="GO" id="GO:0020037">
    <property type="term" value="F:heme binding"/>
    <property type="evidence" value="ECO:0007669"/>
    <property type="project" value="InterPro"/>
</dbReference>
<sequence length="94" mass="10550">RYENPREAIGCIVCVNCHLANKPVDIEDPQAIFPVIVFEAVVRIPYDLKQVLVNGKKRALNVGVVLILLKGFELTSSDHISPKMKENRLLQPSK</sequence>
<keyword evidence="5" id="KW-1133">Transmembrane helix</keyword>
<keyword evidence="2" id="KW-0602">Photosynthesis</keyword>
<evidence type="ECO:0000256" key="1">
    <source>
        <dbReference type="ARBA" id="ARBA00004370"/>
    </source>
</evidence>
<dbReference type="eggNOG" id="ENOG502QPT8">
    <property type="taxonomic scope" value="Eukaryota"/>
</dbReference>
<reference evidence="9 10" key="1">
    <citation type="journal article" date="2012" name="Nature">
        <title>Repeated polyploidization of Gossypium genomes and the evolution of spinnable cotton fibres.</title>
        <authorList>
            <person name="Paterson A.H."/>
            <person name="Wendel J.F."/>
            <person name="Gundlach H."/>
            <person name="Guo H."/>
            <person name="Jenkins J."/>
            <person name="Jin D."/>
            <person name="Llewellyn D."/>
            <person name="Showmaker K.C."/>
            <person name="Shu S."/>
            <person name="Udall J."/>
            <person name="Yoo M.J."/>
            <person name="Byers R."/>
            <person name="Chen W."/>
            <person name="Doron-Faigenboim A."/>
            <person name="Duke M.V."/>
            <person name="Gong L."/>
            <person name="Grimwood J."/>
            <person name="Grover C."/>
            <person name="Grupp K."/>
            <person name="Hu G."/>
            <person name="Lee T.H."/>
            <person name="Li J."/>
            <person name="Lin L."/>
            <person name="Liu T."/>
            <person name="Marler B.S."/>
            <person name="Page J.T."/>
            <person name="Roberts A.W."/>
            <person name="Romanel E."/>
            <person name="Sanders W.S."/>
            <person name="Szadkowski E."/>
            <person name="Tan X."/>
            <person name="Tang H."/>
            <person name="Xu C."/>
            <person name="Wang J."/>
            <person name="Wang Z."/>
            <person name="Zhang D."/>
            <person name="Zhang L."/>
            <person name="Ashrafi H."/>
            <person name="Bedon F."/>
            <person name="Bowers J.E."/>
            <person name="Brubaker C.L."/>
            <person name="Chee P.W."/>
            <person name="Das S."/>
            <person name="Gingle A.R."/>
            <person name="Haigler C.H."/>
            <person name="Harker D."/>
            <person name="Hoffmann L.V."/>
            <person name="Hovav R."/>
            <person name="Jones D.C."/>
            <person name="Lemke C."/>
            <person name="Mansoor S."/>
            <person name="ur Rahman M."/>
            <person name="Rainville L.N."/>
            <person name="Rambani A."/>
            <person name="Reddy U.K."/>
            <person name="Rong J.K."/>
            <person name="Saranga Y."/>
            <person name="Scheffler B.E."/>
            <person name="Scheffler J.A."/>
            <person name="Stelly D.M."/>
            <person name="Triplett B.A."/>
            <person name="Van Deynze A."/>
            <person name="Vaslin M.F."/>
            <person name="Waghmare V.N."/>
            <person name="Walford S.A."/>
            <person name="Wright R.J."/>
            <person name="Zaki E.A."/>
            <person name="Zhang T."/>
            <person name="Dennis E.S."/>
            <person name="Mayer K.F."/>
            <person name="Peterson D.G."/>
            <person name="Rokhsar D.S."/>
            <person name="Wang X."/>
            <person name="Schmutz J."/>
        </authorList>
    </citation>
    <scope>NUCLEOTIDE SEQUENCE [LARGE SCALE GENOMIC DNA]</scope>
</reference>
<dbReference type="Gene3D" id="2.60.40.830">
    <property type="entry name" value="Cytochrome f large domain"/>
    <property type="match status" value="1"/>
</dbReference>
<keyword evidence="4" id="KW-0812">Transmembrane</keyword>
<dbReference type="AlphaFoldDB" id="A0A0D2LU30"/>
<dbReference type="GO" id="GO:0009055">
    <property type="term" value="F:electron transfer activity"/>
    <property type="evidence" value="ECO:0007669"/>
    <property type="project" value="InterPro"/>
</dbReference>
<evidence type="ECO:0000256" key="5">
    <source>
        <dbReference type="ARBA" id="ARBA00022989"/>
    </source>
</evidence>
<keyword evidence="6" id="KW-0793">Thylakoid</keyword>
<evidence type="ECO:0000256" key="3">
    <source>
        <dbReference type="ARBA" id="ARBA00022640"/>
    </source>
</evidence>
<dbReference type="OMA" id="VDCHLAN"/>
<dbReference type="EMBL" id="CM001740">
    <property type="protein sequence ID" value="KJB07532.1"/>
    <property type="molecule type" value="Genomic_DNA"/>
</dbReference>
<keyword evidence="10" id="KW-1185">Reference proteome</keyword>
<evidence type="ECO:0000313" key="9">
    <source>
        <dbReference type="EMBL" id="KJB07532.1"/>
    </source>
</evidence>
<dbReference type="InterPro" id="IPR024094">
    <property type="entry name" value="Cyt_f_lg_dom"/>
</dbReference>
<dbReference type="SUPFAM" id="SSF49441">
    <property type="entry name" value="Cytochrome f, large domain"/>
    <property type="match status" value="1"/>
</dbReference>
<dbReference type="PANTHER" id="PTHR33288:SF10">
    <property type="entry name" value="CYTOCHROME F"/>
    <property type="match status" value="1"/>
</dbReference>
<evidence type="ECO:0000313" key="10">
    <source>
        <dbReference type="Proteomes" id="UP000032304"/>
    </source>
</evidence>
<dbReference type="STRING" id="29730.A0A0D2LU30"/>
<dbReference type="Proteomes" id="UP000032304">
    <property type="component" value="Chromosome 1"/>
</dbReference>
<dbReference type="GO" id="GO:0009535">
    <property type="term" value="C:chloroplast thylakoid membrane"/>
    <property type="evidence" value="ECO:0007669"/>
    <property type="project" value="TreeGrafter"/>
</dbReference>
<evidence type="ECO:0000256" key="4">
    <source>
        <dbReference type="ARBA" id="ARBA00022692"/>
    </source>
</evidence>
<accession>A0A0D2LU30</accession>
<dbReference type="Gramene" id="KJB07532">
    <property type="protein sequence ID" value="KJB07532"/>
    <property type="gene ID" value="B456_001G028500"/>
</dbReference>
<evidence type="ECO:0000256" key="2">
    <source>
        <dbReference type="ARBA" id="ARBA00022531"/>
    </source>
</evidence>
<dbReference type="PANTHER" id="PTHR33288">
    <property type="match status" value="1"/>
</dbReference>
<organism evidence="9 10">
    <name type="scientific">Gossypium raimondii</name>
    <name type="common">Peruvian cotton</name>
    <name type="synonym">Gossypium klotzschianum subsp. raimondii</name>
    <dbReference type="NCBI Taxonomy" id="29730"/>
    <lineage>
        <taxon>Eukaryota</taxon>
        <taxon>Viridiplantae</taxon>
        <taxon>Streptophyta</taxon>
        <taxon>Embryophyta</taxon>
        <taxon>Tracheophyta</taxon>
        <taxon>Spermatophyta</taxon>
        <taxon>Magnoliopsida</taxon>
        <taxon>eudicotyledons</taxon>
        <taxon>Gunneridae</taxon>
        <taxon>Pentapetalae</taxon>
        <taxon>rosids</taxon>
        <taxon>malvids</taxon>
        <taxon>Malvales</taxon>
        <taxon>Malvaceae</taxon>
        <taxon>Malvoideae</taxon>
        <taxon>Gossypium</taxon>
    </lineage>
</organism>
<gene>
    <name evidence="9" type="ORF">B456_001G028500</name>
</gene>
<dbReference type="Pfam" id="PF16639">
    <property type="entry name" value="Apocytochr_F_N"/>
    <property type="match status" value="1"/>
</dbReference>
<evidence type="ECO:0000259" key="8">
    <source>
        <dbReference type="Pfam" id="PF16639"/>
    </source>
</evidence>
<protein>
    <recommendedName>
        <fullName evidence="8">Cytochrome f large domain-containing protein</fullName>
    </recommendedName>
</protein>
<dbReference type="GO" id="GO:0005506">
    <property type="term" value="F:iron ion binding"/>
    <property type="evidence" value="ECO:0007669"/>
    <property type="project" value="InterPro"/>
</dbReference>
<dbReference type="GO" id="GO:0015979">
    <property type="term" value="P:photosynthesis"/>
    <property type="evidence" value="ECO:0007669"/>
    <property type="project" value="UniProtKB-KW"/>
</dbReference>
<evidence type="ECO:0000256" key="6">
    <source>
        <dbReference type="ARBA" id="ARBA00023078"/>
    </source>
</evidence>
<feature type="domain" description="Cytochrome f large" evidence="8">
    <location>
        <begin position="2"/>
        <end position="87"/>
    </location>
</feature>
<name>A0A0D2LU30_GOSRA</name>